<dbReference type="PANTHER" id="PTHR30055:SF234">
    <property type="entry name" value="HTH-TYPE TRANSCRIPTIONAL REGULATOR BETI"/>
    <property type="match status" value="1"/>
</dbReference>
<accession>A0A2T0Q9V6</accession>
<dbReference type="Proteomes" id="UP000237846">
    <property type="component" value="Unassembled WGS sequence"/>
</dbReference>
<evidence type="ECO:0000256" key="2">
    <source>
        <dbReference type="ARBA" id="ARBA00023125"/>
    </source>
</evidence>
<dbReference type="InterPro" id="IPR009057">
    <property type="entry name" value="Homeodomain-like_sf"/>
</dbReference>
<evidence type="ECO:0000256" key="4">
    <source>
        <dbReference type="PROSITE-ProRule" id="PRU00335"/>
    </source>
</evidence>
<dbReference type="AlphaFoldDB" id="A0A2T0Q9V6"/>
<dbReference type="Pfam" id="PF00440">
    <property type="entry name" value="TetR_N"/>
    <property type="match status" value="1"/>
</dbReference>
<evidence type="ECO:0000313" key="6">
    <source>
        <dbReference type="EMBL" id="PRY00617.1"/>
    </source>
</evidence>
<protein>
    <submittedName>
        <fullName evidence="6">TetR family transcriptional regulator</fullName>
    </submittedName>
</protein>
<evidence type="ECO:0000313" key="7">
    <source>
        <dbReference type="Proteomes" id="UP000237846"/>
    </source>
</evidence>
<dbReference type="InterPro" id="IPR049484">
    <property type="entry name" value="Rv0078-like_C"/>
</dbReference>
<dbReference type="SUPFAM" id="SSF46689">
    <property type="entry name" value="Homeodomain-like"/>
    <property type="match status" value="1"/>
</dbReference>
<dbReference type="PANTHER" id="PTHR30055">
    <property type="entry name" value="HTH-TYPE TRANSCRIPTIONAL REGULATOR RUTR"/>
    <property type="match status" value="1"/>
</dbReference>
<evidence type="ECO:0000256" key="3">
    <source>
        <dbReference type="ARBA" id="ARBA00023163"/>
    </source>
</evidence>
<keyword evidence="1" id="KW-0805">Transcription regulation</keyword>
<dbReference type="PRINTS" id="PR00455">
    <property type="entry name" value="HTHTETR"/>
</dbReference>
<dbReference type="OrthoDB" id="9805134at2"/>
<gene>
    <name evidence="6" type="ORF">CLV72_102248</name>
</gene>
<comment type="caution">
    <text evidence="6">The sequence shown here is derived from an EMBL/GenBank/DDBJ whole genome shotgun (WGS) entry which is preliminary data.</text>
</comment>
<dbReference type="InterPro" id="IPR050109">
    <property type="entry name" value="HTH-type_TetR-like_transc_reg"/>
</dbReference>
<evidence type="ECO:0000259" key="5">
    <source>
        <dbReference type="PROSITE" id="PS50977"/>
    </source>
</evidence>
<dbReference type="Gene3D" id="1.10.357.10">
    <property type="entry name" value="Tetracycline Repressor, domain 2"/>
    <property type="match status" value="1"/>
</dbReference>
<dbReference type="RefSeq" id="WP_106242309.1">
    <property type="nucleotide sequence ID" value="NZ_PVZC01000002.1"/>
</dbReference>
<keyword evidence="3" id="KW-0804">Transcription</keyword>
<reference evidence="6 7" key="1">
    <citation type="submission" date="2018-03" db="EMBL/GenBank/DDBJ databases">
        <title>Genomic Encyclopedia of Archaeal and Bacterial Type Strains, Phase II (KMG-II): from individual species to whole genera.</title>
        <authorList>
            <person name="Goeker M."/>
        </authorList>
    </citation>
    <scope>NUCLEOTIDE SEQUENCE [LARGE SCALE GENOMIC DNA]</scope>
    <source>
        <strain evidence="6 7">DSM 45601</strain>
    </source>
</reference>
<dbReference type="PROSITE" id="PS50977">
    <property type="entry name" value="HTH_TETR_2"/>
    <property type="match status" value="1"/>
</dbReference>
<keyword evidence="2 4" id="KW-0238">DNA-binding</keyword>
<name>A0A2T0Q9V6_9ACTN</name>
<dbReference type="InterPro" id="IPR001647">
    <property type="entry name" value="HTH_TetR"/>
</dbReference>
<sequence>MPEGRSKAQQREETRRALIAEGRRRFAAAGYAAVGTVEVSAGAGVTKGALYHHFGSKLGLFRAVVEQVQHEVGERVAAAAEAESDPFEQLAAGCRAFLAAARDPEVQQVMLLDGPAVLGWNEWRRMDEESSARHLSESLADLVEQGAIAPRPVEPLARLLSGAMNEGALWLARSEQPERDLAAAWEVLRGLLESLRADR</sequence>
<dbReference type="Pfam" id="PF21351">
    <property type="entry name" value="TetR_C_41"/>
    <property type="match status" value="1"/>
</dbReference>
<dbReference type="GO" id="GO:0003700">
    <property type="term" value="F:DNA-binding transcription factor activity"/>
    <property type="evidence" value="ECO:0007669"/>
    <property type="project" value="TreeGrafter"/>
</dbReference>
<keyword evidence="7" id="KW-1185">Reference proteome</keyword>
<evidence type="ECO:0000256" key="1">
    <source>
        <dbReference type="ARBA" id="ARBA00023015"/>
    </source>
</evidence>
<feature type="DNA-binding region" description="H-T-H motif" evidence="4">
    <location>
        <begin position="35"/>
        <end position="54"/>
    </location>
</feature>
<feature type="domain" description="HTH tetR-type" evidence="5">
    <location>
        <begin position="12"/>
        <end position="72"/>
    </location>
</feature>
<dbReference type="EMBL" id="PVZC01000002">
    <property type="protein sequence ID" value="PRY00617.1"/>
    <property type="molecule type" value="Genomic_DNA"/>
</dbReference>
<dbReference type="GO" id="GO:0000976">
    <property type="term" value="F:transcription cis-regulatory region binding"/>
    <property type="evidence" value="ECO:0007669"/>
    <property type="project" value="TreeGrafter"/>
</dbReference>
<proteinExistence type="predicted"/>
<organism evidence="6 7">
    <name type="scientific">Allonocardiopsis opalescens</name>
    <dbReference type="NCBI Taxonomy" id="1144618"/>
    <lineage>
        <taxon>Bacteria</taxon>
        <taxon>Bacillati</taxon>
        <taxon>Actinomycetota</taxon>
        <taxon>Actinomycetes</taxon>
        <taxon>Streptosporangiales</taxon>
        <taxon>Allonocardiopsis</taxon>
    </lineage>
</organism>